<proteinExistence type="predicted"/>
<feature type="region of interest" description="Disordered" evidence="1">
    <location>
        <begin position="137"/>
        <end position="171"/>
    </location>
</feature>
<organism evidence="3">
    <name type="scientific">Telmatobacter sp. DSM 110680</name>
    <dbReference type="NCBI Taxonomy" id="3036704"/>
    <lineage>
        <taxon>Bacteria</taxon>
        <taxon>Pseudomonadati</taxon>
        <taxon>Acidobacteriota</taxon>
        <taxon>Terriglobia</taxon>
        <taxon>Terriglobales</taxon>
        <taxon>Acidobacteriaceae</taxon>
        <taxon>Telmatobacter</taxon>
    </lineage>
</organism>
<evidence type="ECO:0000256" key="2">
    <source>
        <dbReference type="SAM" id="SignalP"/>
    </source>
</evidence>
<dbReference type="RefSeq" id="WP_348261046.1">
    <property type="nucleotide sequence ID" value="NZ_CP121196.1"/>
</dbReference>
<reference evidence="3" key="1">
    <citation type="submission" date="2023-03" db="EMBL/GenBank/DDBJ databases">
        <title>Edaphobacter sp.</title>
        <authorList>
            <person name="Huber K.J."/>
            <person name="Papendorf J."/>
            <person name="Pilke C."/>
            <person name="Bunk B."/>
            <person name="Sproeer C."/>
            <person name="Pester M."/>
        </authorList>
    </citation>
    <scope>NUCLEOTIDE SEQUENCE</scope>
    <source>
        <strain evidence="3">DSM 110680</strain>
    </source>
</reference>
<feature type="signal peptide" evidence="2">
    <location>
        <begin position="1"/>
        <end position="21"/>
    </location>
</feature>
<dbReference type="EMBL" id="CP121196">
    <property type="protein sequence ID" value="XBH15814.1"/>
    <property type="molecule type" value="Genomic_DNA"/>
</dbReference>
<feature type="chain" id="PRO_5043459137" evidence="2">
    <location>
        <begin position="22"/>
        <end position="171"/>
    </location>
</feature>
<evidence type="ECO:0000256" key="1">
    <source>
        <dbReference type="SAM" id="MobiDB-lite"/>
    </source>
</evidence>
<evidence type="ECO:0000313" key="3">
    <source>
        <dbReference type="EMBL" id="XBH15814.1"/>
    </source>
</evidence>
<gene>
    <name evidence="3" type="ORF">P8935_14680</name>
</gene>
<sequence length="171" mass="18539">MKRLAIVPIFVLMCHTSPAPAQQAEGTPSAQAMPLCAVLADAAKYDGKEIMVRGLYRMVIHGSILMDRACSQTNVNLRESPGYKADKKAVSVLRSITKKDQFQPVEVVFRGIFRVAHKEQCFGQICAGYEIETTELVSARPESPDSGGATSVPATDTLAHESGHVDPPKQQ</sequence>
<feature type="compositionally biased region" description="Basic and acidic residues" evidence="1">
    <location>
        <begin position="158"/>
        <end position="171"/>
    </location>
</feature>
<accession>A0AAU7DDB6</accession>
<keyword evidence="2" id="KW-0732">Signal</keyword>
<dbReference type="AlphaFoldDB" id="A0AAU7DDB6"/>
<protein>
    <submittedName>
        <fullName evidence="3">Uncharacterized protein</fullName>
    </submittedName>
</protein>
<name>A0AAU7DDB6_9BACT</name>